<protein>
    <submittedName>
        <fullName evidence="8">ATP-dependent helicase</fullName>
    </submittedName>
</protein>
<dbReference type="SMART" id="SM00487">
    <property type="entry name" value="DEXDc"/>
    <property type="match status" value="1"/>
</dbReference>
<accession>A0A2Z6DVP1</accession>
<evidence type="ECO:0000256" key="4">
    <source>
        <dbReference type="ARBA" id="ARBA00022840"/>
    </source>
</evidence>
<feature type="compositionally biased region" description="Basic and acidic residues" evidence="5">
    <location>
        <begin position="1053"/>
        <end position="1076"/>
    </location>
</feature>
<dbReference type="Proteomes" id="UP000262004">
    <property type="component" value="Chromosome"/>
</dbReference>
<feature type="domain" description="Helicase ATP-binding" evidence="6">
    <location>
        <begin position="79"/>
        <end position="242"/>
    </location>
</feature>
<dbReference type="PANTHER" id="PTHR18934">
    <property type="entry name" value="ATP-DEPENDENT RNA HELICASE"/>
    <property type="match status" value="1"/>
</dbReference>
<dbReference type="OrthoDB" id="9805617at2"/>
<dbReference type="Pfam" id="PF21010">
    <property type="entry name" value="HA2_C"/>
    <property type="match status" value="1"/>
</dbReference>
<dbReference type="PROSITE" id="PS51192">
    <property type="entry name" value="HELICASE_ATP_BIND_1"/>
    <property type="match status" value="1"/>
</dbReference>
<dbReference type="GO" id="GO:0003724">
    <property type="term" value="F:RNA helicase activity"/>
    <property type="evidence" value="ECO:0007669"/>
    <property type="project" value="InterPro"/>
</dbReference>
<dbReference type="KEGG" id="htl:HPTL_0213"/>
<dbReference type="CDD" id="cd18791">
    <property type="entry name" value="SF2_C_RHA"/>
    <property type="match status" value="1"/>
</dbReference>
<dbReference type="Gene3D" id="1.20.120.1080">
    <property type="match status" value="1"/>
</dbReference>
<feature type="domain" description="Helicase C-terminal" evidence="7">
    <location>
        <begin position="268"/>
        <end position="442"/>
    </location>
</feature>
<keyword evidence="2" id="KW-0378">Hydrolase</keyword>
<dbReference type="InterPro" id="IPR011709">
    <property type="entry name" value="DEAD-box_helicase_OB_fold"/>
</dbReference>
<dbReference type="InterPro" id="IPR027417">
    <property type="entry name" value="P-loop_NTPase"/>
</dbReference>
<dbReference type="PANTHER" id="PTHR18934:SF99">
    <property type="entry name" value="ATP-DEPENDENT RNA HELICASE DHX37-RELATED"/>
    <property type="match status" value="1"/>
</dbReference>
<keyword evidence="1" id="KW-0547">Nucleotide-binding</keyword>
<keyword evidence="9" id="KW-1185">Reference proteome</keyword>
<dbReference type="FunFam" id="1.20.120.1080:FF:000005">
    <property type="entry name" value="ATP-dependent helicase HrpA"/>
    <property type="match status" value="1"/>
</dbReference>
<proteinExistence type="predicted"/>
<dbReference type="NCBIfam" id="TIGR01967">
    <property type="entry name" value="DEAH_box_HrpA"/>
    <property type="match status" value="1"/>
</dbReference>
<keyword evidence="4" id="KW-0067">ATP-binding</keyword>
<dbReference type="InterPro" id="IPR001650">
    <property type="entry name" value="Helicase_C-like"/>
</dbReference>
<dbReference type="PROSITE" id="PS51194">
    <property type="entry name" value="HELICASE_CTER"/>
    <property type="match status" value="1"/>
</dbReference>
<dbReference type="SMART" id="SM00382">
    <property type="entry name" value="AAA"/>
    <property type="match status" value="1"/>
</dbReference>
<dbReference type="GO" id="GO:0003723">
    <property type="term" value="F:RNA binding"/>
    <property type="evidence" value="ECO:0007669"/>
    <property type="project" value="TreeGrafter"/>
</dbReference>
<dbReference type="InterPro" id="IPR024590">
    <property type="entry name" value="HrpA_C"/>
</dbReference>
<dbReference type="RefSeq" id="WP_119334320.1">
    <property type="nucleotide sequence ID" value="NZ_AP018558.1"/>
</dbReference>
<dbReference type="SMART" id="SM00490">
    <property type="entry name" value="HELICc"/>
    <property type="match status" value="1"/>
</dbReference>
<dbReference type="InterPro" id="IPR011545">
    <property type="entry name" value="DEAD/DEAH_box_helicase_dom"/>
</dbReference>
<organism evidence="8 9">
    <name type="scientific">Hydrogenophilus thermoluteolus</name>
    <name type="common">Pseudomonas hydrogenothermophila</name>
    <dbReference type="NCBI Taxonomy" id="297"/>
    <lineage>
        <taxon>Bacteria</taxon>
        <taxon>Pseudomonadati</taxon>
        <taxon>Pseudomonadota</taxon>
        <taxon>Hydrogenophilia</taxon>
        <taxon>Hydrogenophilales</taxon>
        <taxon>Hydrogenophilaceae</taxon>
        <taxon>Hydrogenophilus</taxon>
    </lineage>
</organism>
<dbReference type="GO" id="GO:0016787">
    <property type="term" value="F:hydrolase activity"/>
    <property type="evidence" value="ECO:0007669"/>
    <property type="project" value="UniProtKB-KW"/>
</dbReference>
<evidence type="ECO:0000313" key="9">
    <source>
        <dbReference type="Proteomes" id="UP000262004"/>
    </source>
</evidence>
<sequence length="1366" mass="152906">MDERTNDLDRILARDRGRVIALARRLQRARDPEVRARLQEERAQIIAASHAAWQARLAARPEVTYPPELPVSQKADAIAAAIRAHRVVIVCGETGSGKTTQLPKICLAAGRGISGQIAHTQPRRIAARATAARIAEELGESLGRSVGFRVRFHDVASPHGYITLMTDGILLAETQRDPWLSAYDTIIIDEAHERSLNIDFLLGYLHRLLARRPDLKVIVTSATLDAARFARHFETVAGAVPIIEVSGRLYPVAVRYRPIDALEESEEPLYDGIVACVAEAWQEGPGDILVFLPGEREIREARAALEAAHATIKREFEIIPLFARQSPTEQARVFARSKRARIVLATNVAETSLTVPNIRYVIDSGLARIHRYNPRTRVAQLKIEPISQAAAQQRAGRCGRVMDGVCFRLYSESDFAARAPHTDPEILRTSLSAVVLRMAALRLGEVDDFPFLDPPPYRAVQGAYQELIELGALDAQTRKLTPTGTLLAKLPIDPHLARLLVAGHELGCLKEMRILAAALSVPDPRVRPGDREAQADPMHARFRGSDRDAKSEFCWYLNLWSAWQEVIRHESGNKQRQWAQRHFLSWLRLREWREVEGQLHALTGAMGWRDNEQPATYEVIHTALLTALPHGVGQKARDDKPELRGSYLGAKGVRFWLHPQSGPLRRAQPAWVLAAERVETTKPYARTVAAIDPRWIERAVPHLIVREVGEPHWNGRAGEVRGLEKGTLFGLTVYSGRPVSYRHVDPALCRTLFIREGLVAGNLPPQRIARMPFLQHNLALVAELRELEQRLRRPDLVDEGWLEAFYASKIPEDVVDLASFEAWRRNAERGDPKLLFLTREMLLSREAEGVVSERFPATFDLFGQPLPLRYVHDPAARDDGVTLTVPVALLNQIPAARCEWLVPGMLEEKVLLLIKSLPNKQKHRLQPHAESVQAFLADCAAHPEWRKESLTEVLARWVQARTEVATLPAHFRLETLPAHCFMNFRVVDAHGRVLRESRQLDALKQALGQKARGAFAALAEAWRAHGRNGAASAGTDENASAGSKTGGEPTDAPDAKGRANQGARRDGGASEPRETRSTAPLPEGPATEWIWPELPEIAEAVVAGVATIGFPALDDAGSSGARLKLFDTETAAAAAHRRGVLRLLRFALKEAVRSVTRSDAFKRLSMVWLARERPEALEETVIEAALQEVCLAEPLPRTRAAFDERVQQGREKFLLVADAMMRAALGWFEQIAAIEKRLERIERVHPEVVADIRAQLAALTPPGFLARTPWARLQHYTRYLKAIVVRLDKLEKDPARDRRWLAEWQRAALPWQKVTAKARGAWPSFWTEYRWLLEELRVGLFASELKTPMPVSIKRLERLWAQQGHG</sequence>
<dbReference type="GO" id="GO:0005524">
    <property type="term" value="F:ATP binding"/>
    <property type="evidence" value="ECO:0007669"/>
    <property type="project" value="UniProtKB-KW"/>
</dbReference>
<dbReference type="SUPFAM" id="SSF52540">
    <property type="entry name" value="P-loop containing nucleoside triphosphate hydrolases"/>
    <property type="match status" value="1"/>
</dbReference>
<dbReference type="Pfam" id="PF11898">
    <property type="entry name" value="DUF3418"/>
    <property type="match status" value="1"/>
</dbReference>
<dbReference type="Pfam" id="PF00270">
    <property type="entry name" value="DEAD"/>
    <property type="match status" value="1"/>
</dbReference>
<reference evidence="8 9" key="1">
    <citation type="submission" date="2018-04" db="EMBL/GenBank/DDBJ databases">
        <title>Complete genome sequence of Hydrogenophilus thermoluteolus TH-1.</title>
        <authorList>
            <person name="Arai H."/>
        </authorList>
    </citation>
    <scope>NUCLEOTIDE SEQUENCE [LARGE SCALE GENOMIC DNA]</scope>
    <source>
        <strain evidence="8 9">TH-1</strain>
    </source>
</reference>
<gene>
    <name evidence="8" type="ORF">HPTL_0213</name>
</gene>
<evidence type="ECO:0000259" key="7">
    <source>
        <dbReference type="PROSITE" id="PS51194"/>
    </source>
</evidence>
<evidence type="ECO:0000259" key="6">
    <source>
        <dbReference type="PROSITE" id="PS51192"/>
    </source>
</evidence>
<dbReference type="Gene3D" id="3.40.50.300">
    <property type="entry name" value="P-loop containing nucleotide triphosphate hydrolases"/>
    <property type="match status" value="2"/>
</dbReference>
<dbReference type="InterPro" id="IPR003593">
    <property type="entry name" value="AAA+_ATPase"/>
</dbReference>
<evidence type="ECO:0000256" key="1">
    <source>
        <dbReference type="ARBA" id="ARBA00022741"/>
    </source>
</evidence>
<dbReference type="Pfam" id="PF00271">
    <property type="entry name" value="Helicase_C"/>
    <property type="match status" value="1"/>
</dbReference>
<name>A0A2Z6DVP1_HYDTE</name>
<evidence type="ECO:0000256" key="5">
    <source>
        <dbReference type="SAM" id="MobiDB-lite"/>
    </source>
</evidence>
<dbReference type="SMART" id="SM00847">
    <property type="entry name" value="HA2"/>
    <property type="match status" value="1"/>
</dbReference>
<evidence type="ECO:0000256" key="2">
    <source>
        <dbReference type="ARBA" id="ARBA00022801"/>
    </source>
</evidence>
<feature type="region of interest" description="Disordered" evidence="5">
    <location>
        <begin position="1028"/>
        <end position="1087"/>
    </location>
</feature>
<dbReference type="Pfam" id="PF07717">
    <property type="entry name" value="OB_NTP_bind"/>
    <property type="match status" value="1"/>
</dbReference>
<evidence type="ECO:0000256" key="3">
    <source>
        <dbReference type="ARBA" id="ARBA00022806"/>
    </source>
</evidence>
<dbReference type="InterPro" id="IPR014001">
    <property type="entry name" value="Helicase_ATP-bd"/>
</dbReference>
<dbReference type="InterPro" id="IPR010222">
    <property type="entry name" value="RNA_helicase_HrpA"/>
</dbReference>
<dbReference type="EMBL" id="AP018558">
    <property type="protein sequence ID" value="BBD76483.1"/>
    <property type="molecule type" value="Genomic_DNA"/>
</dbReference>
<dbReference type="InterPro" id="IPR007502">
    <property type="entry name" value="Helicase-assoc_dom"/>
</dbReference>
<keyword evidence="3 8" id="KW-0347">Helicase</keyword>
<evidence type="ECO:0000313" key="8">
    <source>
        <dbReference type="EMBL" id="BBD76483.1"/>
    </source>
</evidence>